<feature type="compositionally biased region" description="Basic and acidic residues" evidence="1">
    <location>
        <begin position="1"/>
        <end position="21"/>
    </location>
</feature>
<proteinExistence type="predicted"/>
<dbReference type="AlphaFoldDB" id="A0AAE1KMP2"/>
<evidence type="ECO:0000256" key="1">
    <source>
        <dbReference type="SAM" id="MobiDB-lite"/>
    </source>
</evidence>
<comment type="caution">
    <text evidence="2">The sequence shown here is derived from an EMBL/GenBank/DDBJ whole genome shotgun (WGS) entry which is preliminary data.</text>
</comment>
<dbReference type="EMBL" id="JAWQEG010001785">
    <property type="protein sequence ID" value="KAK3876727.1"/>
    <property type="molecule type" value="Genomic_DNA"/>
</dbReference>
<dbReference type="Proteomes" id="UP001286313">
    <property type="component" value="Unassembled WGS sequence"/>
</dbReference>
<feature type="compositionally biased region" description="Basic and acidic residues" evidence="1">
    <location>
        <begin position="54"/>
        <end position="63"/>
    </location>
</feature>
<accession>A0AAE1KMP2</accession>
<name>A0AAE1KMP2_PETCI</name>
<protein>
    <submittedName>
        <fullName evidence="2">Uncharacterized protein</fullName>
    </submittedName>
</protein>
<feature type="compositionally biased region" description="Basic and acidic residues" evidence="1">
    <location>
        <begin position="31"/>
        <end position="44"/>
    </location>
</feature>
<evidence type="ECO:0000313" key="3">
    <source>
        <dbReference type="Proteomes" id="UP001286313"/>
    </source>
</evidence>
<organism evidence="2 3">
    <name type="scientific">Petrolisthes cinctipes</name>
    <name type="common">Flat porcelain crab</name>
    <dbReference type="NCBI Taxonomy" id="88211"/>
    <lineage>
        <taxon>Eukaryota</taxon>
        <taxon>Metazoa</taxon>
        <taxon>Ecdysozoa</taxon>
        <taxon>Arthropoda</taxon>
        <taxon>Crustacea</taxon>
        <taxon>Multicrustacea</taxon>
        <taxon>Malacostraca</taxon>
        <taxon>Eumalacostraca</taxon>
        <taxon>Eucarida</taxon>
        <taxon>Decapoda</taxon>
        <taxon>Pleocyemata</taxon>
        <taxon>Anomura</taxon>
        <taxon>Galatheoidea</taxon>
        <taxon>Porcellanidae</taxon>
        <taxon>Petrolisthes</taxon>
    </lineage>
</organism>
<reference evidence="2" key="1">
    <citation type="submission" date="2023-10" db="EMBL/GenBank/DDBJ databases">
        <title>Genome assemblies of two species of porcelain crab, Petrolisthes cinctipes and Petrolisthes manimaculis (Anomura: Porcellanidae).</title>
        <authorList>
            <person name="Angst P."/>
        </authorList>
    </citation>
    <scope>NUCLEOTIDE SEQUENCE</scope>
    <source>
        <strain evidence="2">PB745_01</strain>
        <tissue evidence="2">Gill</tissue>
    </source>
</reference>
<sequence length="95" mass="10991">MHTVVKEKEEKKCKVGSEEAPKPQNRPQGHSSKERKEKEDEKRCKSGPKRRPNHRIDPKDTAVKKGRKKKTRKDVSRVRRGVQTTDNTHQGHSSN</sequence>
<keyword evidence="3" id="KW-1185">Reference proteome</keyword>
<evidence type="ECO:0000313" key="2">
    <source>
        <dbReference type="EMBL" id="KAK3876727.1"/>
    </source>
</evidence>
<gene>
    <name evidence="2" type="ORF">Pcinc_018507</name>
</gene>
<feature type="compositionally biased region" description="Polar residues" evidence="1">
    <location>
        <begin position="82"/>
        <end position="95"/>
    </location>
</feature>
<feature type="region of interest" description="Disordered" evidence="1">
    <location>
        <begin position="1"/>
        <end position="95"/>
    </location>
</feature>